<feature type="non-terminal residue" evidence="2">
    <location>
        <position position="1"/>
    </location>
</feature>
<dbReference type="Gramene" id="TVU00157">
    <property type="protein sequence ID" value="TVU00157"/>
    <property type="gene ID" value="EJB05_54468"/>
</dbReference>
<keyword evidence="1" id="KW-0732">Signal</keyword>
<evidence type="ECO:0000313" key="2">
    <source>
        <dbReference type="EMBL" id="TVU00157.1"/>
    </source>
</evidence>
<evidence type="ECO:0000313" key="3">
    <source>
        <dbReference type="Proteomes" id="UP000324897"/>
    </source>
</evidence>
<evidence type="ECO:0000256" key="1">
    <source>
        <dbReference type="SAM" id="SignalP"/>
    </source>
</evidence>
<name>A0A5J9SMI1_9POAL</name>
<comment type="caution">
    <text evidence="2">The sequence shown here is derived from an EMBL/GenBank/DDBJ whole genome shotgun (WGS) entry which is preliminary data.</text>
</comment>
<proteinExistence type="predicted"/>
<protein>
    <submittedName>
        <fullName evidence="2">Uncharacterized protein</fullName>
    </submittedName>
</protein>
<gene>
    <name evidence="2" type="ORF">EJB05_54468</name>
</gene>
<reference evidence="2 3" key="1">
    <citation type="journal article" date="2019" name="Sci. Rep.">
        <title>A high-quality genome of Eragrostis curvula grass provides insights into Poaceae evolution and supports new strategies to enhance forage quality.</title>
        <authorList>
            <person name="Carballo J."/>
            <person name="Santos B.A.C.M."/>
            <person name="Zappacosta D."/>
            <person name="Garbus I."/>
            <person name="Selva J.P."/>
            <person name="Gallo C.A."/>
            <person name="Diaz A."/>
            <person name="Albertini E."/>
            <person name="Caccamo M."/>
            <person name="Echenique V."/>
        </authorList>
    </citation>
    <scope>NUCLEOTIDE SEQUENCE [LARGE SCALE GENOMIC DNA]</scope>
    <source>
        <strain evidence="3">cv. Victoria</strain>
        <tissue evidence="2">Leaf</tissue>
    </source>
</reference>
<feature type="chain" id="PRO_5023889392" evidence="1">
    <location>
        <begin position="20"/>
        <end position="81"/>
    </location>
</feature>
<sequence length="81" mass="8535">MFLTDLAFDLLSCPSCVVASSSARPASFRSPGAVAMPVEAEATAALRLSGQGRRGSLRCGQPRGSCIIVEASLMRMRMACR</sequence>
<dbReference type="Proteomes" id="UP000324897">
    <property type="component" value="Unassembled WGS sequence"/>
</dbReference>
<dbReference type="AlphaFoldDB" id="A0A5J9SMI1"/>
<dbReference type="EMBL" id="RWGY01000633">
    <property type="protein sequence ID" value="TVU00157.1"/>
    <property type="molecule type" value="Genomic_DNA"/>
</dbReference>
<feature type="signal peptide" evidence="1">
    <location>
        <begin position="1"/>
        <end position="19"/>
    </location>
</feature>
<accession>A0A5J9SMI1</accession>
<keyword evidence="3" id="KW-1185">Reference proteome</keyword>
<organism evidence="2 3">
    <name type="scientific">Eragrostis curvula</name>
    <name type="common">weeping love grass</name>
    <dbReference type="NCBI Taxonomy" id="38414"/>
    <lineage>
        <taxon>Eukaryota</taxon>
        <taxon>Viridiplantae</taxon>
        <taxon>Streptophyta</taxon>
        <taxon>Embryophyta</taxon>
        <taxon>Tracheophyta</taxon>
        <taxon>Spermatophyta</taxon>
        <taxon>Magnoliopsida</taxon>
        <taxon>Liliopsida</taxon>
        <taxon>Poales</taxon>
        <taxon>Poaceae</taxon>
        <taxon>PACMAD clade</taxon>
        <taxon>Chloridoideae</taxon>
        <taxon>Eragrostideae</taxon>
        <taxon>Eragrostidinae</taxon>
        <taxon>Eragrostis</taxon>
    </lineage>
</organism>